<keyword evidence="3" id="KW-1185">Reference proteome</keyword>
<gene>
    <name evidence="2" type="ORF">WJX84_011430</name>
</gene>
<organism evidence="2 3">
    <name type="scientific">Apatococcus fuscideae</name>
    <dbReference type="NCBI Taxonomy" id="2026836"/>
    <lineage>
        <taxon>Eukaryota</taxon>
        <taxon>Viridiplantae</taxon>
        <taxon>Chlorophyta</taxon>
        <taxon>core chlorophytes</taxon>
        <taxon>Trebouxiophyceae</taxon>
        <taxon>Chlorellales</taxon>
        <taxon>Chlorellaceae</taxon>
        <taxon>Apatococcus</taxon>
    </lineage>
</organism>
<comment type="caution">
    <text evidence="2">The sequence shown here is derived from an EMBL/GenBank/DDBJ whole genome shotgun (WGS) entry which is preliminary data.</text>
</comment>
<dbReference type="EMBL" id="JALJOV010000110">
    <property type="protein sequence ID" value="KAK9867100.1"/>
    <property type="molecule type" value="Genomic_DNA"/>
</dbReference>
<evidence type="ECO:0000313" key="2">
    <source>
        <dbReference type="EMBL" id="KAK9867100.1"/>
    </source>
</evidence>
<protein>
    <submittedName>
        <fullName evidence="2">Uncharacterized protein</fullName>
    </submittedName>
</protein>
<dbReference type="AlphaFoldDB" id="A0AAW1TC12"/>
<proteinExistence type="predicted"/>
<name>A0AAW1TC12_9CHLO</name>
<dbReference type="Proteomes" id="UP001485043">
    <property type="component" value="Unassembled WGS sequence"/>
</dbReference>
<feature type="region of interest" description="Disordered" evidence="1">
    <location>
        <begin position="1"/>
        <end position="47"/>
    </location>
</feature>
<sequence length="122" mass="13175">MGGSSLSAGHPPRPDAQEVPLGSPMPPQPIREPGPALPHGEPEDVNPNCIALSSQDACCRLPRTTNTPSKRVCPRHPQVSFSESLASSIVLWQQSSRVCDLSEHLSRMTFLPHLPSCIPRPI</sequence>
<evidence type="ECO:0000313" key="3">
    <source>
        <dbReference type="Proteomes" id="UP001485043"/>
    </source>
</evidence>
<evidence type="ECO:0000256" key="1">
    <source>
        <dbReference type="SAM" id="MobiDB-lite"/>
    </source>
</evidence>
<feature type="compositionally biased region" description="Pro residues" evidence="1">
    <location>
        <begin position="23"/>
        <end position="36"/>
    </location>
</feature>
<reference evidence="2 3" key="1">
    <citation type="journal article" date="2024" name="Nat. Commun.">
        <title>Phylogenomics reveals the evolutionary origins of lichenization in chlorophyte algae.</title>
        <authorList>
            <person name="Puginier C."/>
            <person name="Libourel C."/>
            <person name="Otte J."/>
            <person name="Skaloud P."/>
            <person name="Haon M."/>
            <person name="Grisel S."/>
            <person name="Petersen M."/>
            <person name="Berrin J.G."/>
            <person name="Delaux P.M."/>
            <person name="Dal Grande F."/>
            <person name="Keller J."/>
        </authorList>
    </citation>
    <scope>NUCLEOTIDE SEQUENCE [LARGE SCALE GENOMIC DNA]</scope>
    <source>
        <strain evidence="2 3">SAG 2523</strain>
    </source>
</reference>
<accession>A0AAW1TC12</accession>